<accession>A0ABP7TC04</accession>
<gene>
    <name evidence="1" type="ORF">GCM10022212_22060</name>
</gene>
<sequence>MALVRMPLSPPVSRRALKHTRSIKVEAFARDDGLWDIDAQITDIKTRVVTLASGSRDAGEPIHDLKLRLTIDLAFNVVAAEAVSDAVPYPGFCDTIGPAYQSLVGLNLLKGFRHELKGRVAGIAGCSHLTELAQILPTAAIQAFAGDVIDTRDGDSANQHEKPFQLDRCHALRTDGVAVAQYYPRWSIKVADPSQSS</sequence>
<protein>
    <submittedName>
        <fullName evidence="1">DUF2889 domain-containing protein</fullName>
    </submittedName>
</protein>
<dbReference type="EMBL" id="BAAAZE010000008">
    <property type="protein sequence ID" value="GAA4024106.1"/>
    <property type="molecule type" value="Genomic_DNA"/>
</dbReference>
<comment type="caution">
    <text evidence="1">The sequence shown here is derived from an EMBL/GenBank/DDBJ whole genome shotgun (WGS) entry which is preliminary data.</text>
</comment>
<evidence type="ECO:0000313" key="2">
    <source>
        <dbReference type="Proteomes" id="UP001501353"/>
    </source>
</evidence>
<dbReference type="Proteomes" id="UP001501353">
    <property type="component" value="Unassembled WGS sequence"/>
</dbReference>
<evidence type="ECO:0000313" key="1">
    <source>
        <dbReference type="EMBL" id="GAA4024106.1"/>
    </source>
</evidence>
<name>A0ABP7TC04_9BURK</name>
<dbReference type="Pfam" id="PF11136">
    <property type="entry name" value="DUF2889"/>
    <property type="match status" value="1"/>
</dbReference>
<keyword evidence="2" id="KW-1185">Reference proteome</keyword>
<reference evidence="2" key="1">
    <citation type="journal article" date="2019" name="Int. J. Syst. Evol. Microbiol.">
        <title>The Global Catalogue of Microorganisms (GCM) 10K type strain sequencing project: providing services to taxonomists for standard genome sequencing and annotation.</title>
        <authorList>
            <consortium name="The Broad Institute Genomics Platform"/>
            <consortium name="The Broad Institute Genome Sequencing Center for Infectious Disease"/>
            <person name="Wu L."/>
            <person name="Ma J."/>
        </authorList>
    </citation>
    <scope>NUCLEOTIDE SEQUENCE [LARGE SCALE GENOMIC DNA]</scope>
    <source>
        <strain evidence="2">JCM 16673</strain>
    </source>
</reference>
<organism evidence="1 2">
    <name type="scientific">Actimicrobium antarcticum</name>
    <dbReference type="NCBI Taxonomy" id="1051899"/>
    <lineage>
        <taxon>Bacteria</taxon>
        <taxon>Pseudomonadati</taxon>
        <taxon>Pseudomonadota</taxon>
        <taxon>Betaproteobacteria</taxon>
        <taxon>Burkholderiales</taxon>
        <taxon>Oxalobacteraceae</taxon>
        <taxon>Actimicrobium</taxon>
    </lineage>
</organism>
<proteinExistence type="predicted"/>
<dbReference type="InterPro" id="IPR021312">
    <property type="entry name" value="DUF2889"/>
</dbReference>